<feature type="region of interest" description="Disordered" evidence="5">
    <location>
        <begin position="208"/>
        <end position="275"/>
    </location>
</feature>
<evidence type="ECO:0000256" key="6">
    <source>
        <dbReference type="SAM" id="Phobius"/>
    </source>
</evidence>
<name>A0A2H0YPZ3_9BACT</name>
<sequence length="275" mass="29288">MFEDNKNPNQTPPGQVPPWKNPSRQANPPAPNPMPYKYPGQNIQPQPPVTPAPQPRPAQGFRPIPSSPAPVPPGQGFRAVPPPPHQPGQQYQPAGAGAMQTEKDWGPLKPLRRVYKPTEGQMTYVLAQAGRVELSEEAPSKKRWTIIVSIIGILVIGAGTAAFIFFGRNETVSSLTNQSVIVTNTNSLVNNNASNSIFPSENSNTSTANLNVNNSANSNANAGLDSDNDGLTDAQEKIYGTNANNPDTDGDGYTDGNEVKGGYDPLKGNGVKLSK</sequence>
<dbReference type="Proteomes" id="UP000236845">
    <property type="component" value="Unassembled WGS sequence"/>
</dbReference>
<keyword evidence="6" id="KW-0812">Transmembrane</keyword>
<evidence type="ECO:0000256" key="2">
    <source>
        <dbReference type="ARBA" id="ARBA00022525"/>
    </source>
</evidence>
<evidence type="ECO:0000313" key="8">
    <source>
        <dbReference type="Proteomes" id="UP000236845"/>
    </source>
</evidence>
<dbReference type="InterPro" id="IPR059100">
    <property type="entry name" value="TSP3_bac"/>
</dbReference>
<feature type="transmembrane region" description="Helical" evidence="6">
    <location>
        <begin position="144"/>
        <end position="166"/>
    </location>
</feature>
<evidence type="ECO:0000256" key="4">
    <source>
        <dbReference type="ARBA" id="ARBA00022837"/>
    </source>
</evidence>
<keyword evidence="4" id="KW-0106">Calcium</keyword>
<evidence type="ECO:0000256" key="5">
    <source>
        <dbReference type="SAM" id="MobiDB-lite"/>
    </source>
</evidence>
<keyword evidence="3" id="KW-0732">Signal</keyword>
<reference evidence="8" key="1">
    <citation type="submission" date="2017-09" db="EMBL/GenBank/DDBJ databases">
        <title>Depth-based differentiation of microbial function through sediment-hosted aquifers and enrichment of novel symbionts in the deep terrestrial subsurface.</title>
        <authorList>
            <person name="Probst A.J."/>
            <person name="Ladd B."/>
            <person name="Jarett J.K."/>
            <person name="Geller-Mcgrath D.E."/>
            <person name="Sieber C.M.K."/>
            <person name="Emerson J.B."/>
            <person name="Anantharaman K."/>
            <person name="Thomas B.C."/>
            <person name="Malmstrom R."/>
            <person name="Stieglmeier M."/>
            <person name="Klingl A."/>
            <person name="Woyke T."/>
            <person name="Ryan C.M."/>
            <person name="Banfield J.F."/>
        </authorList>
    </citation>
    <scope>NUCLEOTIDE SEQUENCE [LARGE SCALE GENOMIC DNA]</scope>
</reference>
<dbReference type="InterPro" id="IPR053180">
    <property type="entry name" value="Ca-binding_acidic-repeat"/>
</dbReference>
<accession>A0A2H0YPZ3</accession>
<feature type="compositionally biased region" description="Pro residues" evidence="5">
    <location>
        <begin position="10"/>
        <end position="20"/>
    </location>
</feature>
<keyword evidence="6" id="KW-1133">Transmembrane helix</keyword>
<evidence type="ECO:0000256" key="1">
    <source>
        <dbReference type="ARBA" id="ARBA00004613"/>
    </source>
</evidence>
<dbReference type="PANTHER" id="PTHR37467:SF1">
    <property type="entry name" value="EXPORTED CALCIUM-BINDING GLYCOPROTEIN"/>
    <property type="match status" value="1"/>
</dbReference>
<evidence type="ECO:0000313" key="7">
    <source>
        <dbReference type="EMBL" id="PIS40530.1"/>
    </source>
</evidence>
<organism evidence="7 8">
    <name type="scientific">Candidatus Kerfeldbacteria bacterium CG08_land_8_20_14_0_20_43_14</name>
    <dbReference type="NCBI Taxonomy" id="2014246"/>
    <lineage>
        <taxon>Bacteria</taxon>
        <taxon>Candidatus Kerfeldiibacteriota</taxon>
    </lineage>
</organism>
<dbReference type="EMBL" id="PEXW01000064">
    <property type="protein sequence ID" value="PIS40530.1"/>
    <property type="molecule type" value="Genomic_DNA"/>
</dbReference>
<dbReference type="PANTHER" id="PTHR37467">
    <property type="entry name" value="EXPORTED CALCIUM-BINDING GLYCOPROTEIN-RELATED"/>
    <property type="match status" value="1"/>
</dbReference>
<feature type="compositionally biased region" description="Low complexity" evidence="5">
    <location>
        <begin position="208"/>
        <end position="225"/>
    </location>
</feature>
<gene>
    <name evidence="7" type="ORF">COT26_02865</name>
</gene>
<feature type="compositionally biased region" description="Pro residues" evidence="5">
    <location>
        <begin position="45"/>
        <end position="56"/>
    </location>
</feature>
<feature type="region of interest" description="Disordered" evidence="5">
    <location>
        <begin position="1"/>
        <end position="103"/>
    </location>
</feature>
<comment type="caution">
    <text evidence="7">The sequence shown here is derived from an EMBL/GenBank/DDBJ whole genome shotgun (WGS) entry which is preliminary data.</text>
</comment>
<dbReference type="AlphaFoldDB" id="A0A2H0YPZ3"/>
<comment type="subcellular location">
    <subcellularLocation>
        <location evidence="1">Secreted</location>
    </subcellularLocation>
</comment>
<feature type="compositionally biased region" description="Low complexity" evidence="5">
    <location>
        <begin position="87"/>
        <end position="100"/>
    </location>
</feature>
<evidence type="ECO:0000256" key="3">
    <source>
        <dbReference type="ARBA" id="ARBA00022729"/>
    </source>
</evidence>
<keyword evidence="2" id="KW-0964">Secreted</keyword>
<protein>
    <submittedName>
        <fullName evidence="7">Uncharacterized protein</fullName>
    </submittedName>
</protein>
<proteinExistence type="predicted"/>
<keyword evidence="6" id="KW-0472">Membrane</keyword>
<dbReference type="Pfam" id="PF18884">
    <property type="entry name" value="TSP3_bac"/>
    <property type="match status" value="2"/>
</dbReference>